<sequence length="165" mass="17320">MARDGLPLADDGNFDQVVPAGPVARSFAYLWGTIGLLVGPALIVVLAVVGELQWQGIVGGVVTTLAVGGISAASLLATVRMKRRTDRLARNGRPATAHVVGSRTVSIGEETGTELTLRISGPDVPEFETTHRGTDHRIGALGDEFPVVVDPSDNIFMILPRGSRA</sequence>
<keyword evidence="3" id="KW-1185">Reference proteome</keyword>
<name>A0ABV9HMT6_9MICO</name>
<proteinExistence type="predicted"/>
<evidence type="ECO:0000313" key="3">
    <source>
        <dbReference type="Proteomes" id="UP001596011"/>
    </source>
</evidence>
<keyword evidence="1" id="KW-0472">Membrane</keyword>
<organism evidence="2 3">
    <name type="scientific">Promicromonospora alba</name>
    <dbReference type="NCBI Taxonomy" id="1616110"/>
    <lineage>
        <taxon>Bacteria</taxon>
        <taxon>Bacillati</taxon>
        <taxon>Actinomycetota</taxon>
        <taxon>Actinomycetes</taxon>
        <taxon>Micrococcales</taxon>
        <taxon>Promicromonosporaceae</taxon>
        <taxon>Promicromonospora</taxon>
    </lineage>
</organism>
<evidence type="ECO:0000256" key="1">
    <source>
        <dbReference type="SAM" id="Phobius"/>
    </source>
</evidence>
<dbReference type="RefSeq" id="WP_377139334.1">
    <property type="nucleotide sequence ID" value="NZ_JBHSFI010000007.1"/>
</dbReference>
<keyword evidence="1" id="KW-0812">Transmembrane</keyword>
<keyword evidence="1" id="KW-1133">Transmembrane helix</keyword>
<evidence type="ECO:0000313" key="2">
    <source>
        <dbReference type="EMBL" id="MFC4630900.1"/>
    </source>
</evidence>
<dbReference type="Proteomes" id="UP001596011">
    <property type="component" value="Unassembled WGS sequence"/>
</dbReference>
<gene>
    <name evidence="2" type="ORF">ACFO6V_21820</name>
</gene>
<comment type="caution">
    <text evidence="2">The sequence shown here is derived from an EMBL/GenBank/DDBJ whole genome shotgun (WGS) entry which is preliminary data.</text>
</comment>
<feature type="transmembrane region" description="Helical" evidence="1">
    <location>
        <begin position="28"/>
        <end position="50"/>
    </location>
</feature>
<evidence type="ECO:0008006" key="4">
    <source>
        <dbReference type="Google" id="ProtNLM"/>
    </source>
</evidence>
<accession>A0ABV9HMT6</accession>
<protein>
    <recommendedName>
        <fullName evidence="4">NfeD-like C-terminal domain-containing protein</fullName>
    </recommendedName>
</protein>
<feature type="transmembrane region" description="Helical" evidence="1">
    <location>
        <begin position="56"/>
        <end position="79"/>
    </location>
</feature>
<reference evidence="3" key="1">
    <citation type="journal article" date="2019" name="Int. J. Syst. Evol. Microbiol.">
        <title>The Global Catalogue of Microorganisms (GCM) 10K type strain sequencing project: providing services to taxonomists for standard genome sequencing and annotation.</title>
        <authorList>
            <consortium name="The Broad Institute Genomics Platform"/>
            <consortium name="The Broad Institute Genome Sequencing Center for Infectious Disease"/>
            <person name="Wu L."/>
            <person name="Ma J."/>
        </authorList>
    </citation>
    <scope>NUCLEOTIDE SEQUENCE [LARGE SCALE GENOMIC DNA]</scope>
    <source>
        <strain evidence="3">CCUG 42722</strain>
    </source>
</reference>
<dbReference type="EMBL" id="JBHSFI010000007">
    <property type="protein sequence ID" value="MFC4630900.1"/>
    <property type="molecule type" value="Genomic_DNA"/>
</dbReference>